<dbReference type="Proteomes" id="UP001205046">
    <property type="component" value="Unassembled WGS sequence"/>
</dbReference>
<evidence type="ECO:0000256" key="1">
    <source>
        <dbReference type="SAM" id="Phobius"/>
    </source>
</evidence>
<protein>
    <recommendedName>
        <fullName evidence="4">PH domain-containing protein</fullName>
    </recommendedName>
</protein>
<evidence type="ECO:0000313" key="2">
    <source>
        <dbReference type="EMBL" id="MCT1607192.1"/>
    </source>
</evidence>
<keyword evidence="1" id="KW-1133">Transmembrane helix</keyword>
<dbReference type="EMBL" id="JALXMO010000017">
    <property type="protein sequence ID" value="MCT1607192.1"/>
    <property type="molecule type" value="Genomic_DNA"/>
</dbReference>
<dbReference type="RefSeq" id="WP_260073193.1">
    <property type="nucleotide sequence ID" value="NZ_JALXMO010000017.1"/>
</dbReference>
<feature type="transmembrane region" description="Helical" evidence="1">
    <location>
        <begin position="17"/>
        <end position="38"/>
    </location>
</feature>
<evidence type="ECO:0000313" key="3">
    <source>
        <dbReference type="Proteomes" id="UP001205046"/>
    </source>
</evidence>
<proteinExistence type="predicted"/>
<comment type="caution">
    <text evidence="2">The sequence shown here is derived from an EMBL/GenBank/DDBJ whole genome shotgun (WGS) entry which is preliminary data.</text>
</comment>
<keyword evidence="1" id="KW-0812">Transmembrane</keyword>
<organism evidence="2 3">
    <name type="scientific">Nesterenkonia massiliensis</name>
    <dbReference type="NCBI Taxonomy" id="1232429"/>
    <lineage>
        <taxon>Bacteria</taxon>
        <taxon>Bacillati</taxon>
        <taxon>Actinomycetota</taxon>
        <taxon>Actinomycetes</taxon>
        <taxon>Micrococcales</taxon>
        <taxon>Micrococcaceae</taxon>
        <taxon>Nesterenkonia</taxon>
    </lineage>
</organism>
<feature type="transmembrane region" description="Helical" evidence="1">
    <location>
        <begin position="44"/>
        <end position="61"/>
    </location>
</feature>
<gene>
    <name evidence="2" type="ORF">M3B43_07600</name>
</gene>
<accession>A0ABT2HR71</accession>
<evidence type="ECO:0008006" key="4">
    <source>
        <dbReference type="Google" id="ProtNLM"/>
    </source>
</evidence>
<reference evidence="2 3" key="1">
    <citation type="submission" date="2022-04" db="EMBL/GenBank/DDBJ databases">
        <title>Human microbiome associated bacterial genomes.</title>
        <authorList>
            <person name="Sandstrom S."/>
            <person name="Salamzade R."/>
            <person name="Kalan L.R."/>
        </authorList>
    </citation>
    <scope>NUCLEOTIDE SEQUENCE [LARGE SCALE GENOMIC DNA]</scope>
    <source>
        <strain evidence="3">p3-SID767</strain>
    </source>
</reference>
<keyword evidence="3" id="KW-1185">Reference proteome</keyword>
<name>A0ABT2HR71_9MICC</name>
<sequence length="111" mass="11859">MTGDQQIISVTPLNRKFTVLLVVVAVLALVPSVVFLVIDFEPTMLITIAVVALVMLWVLTLKTELSVSVRGIRGRALLAMTGEVPWSEVVDVVVGEETGLLSGALAEERSG</sequence>
<keyword evidence="1" id="KW-0472">Membrane</keyword>